<protein>
    <submittedName>
        <fullName evidence="2">Uncharacterized protein</fullName>
    </submittedName>
</protein>
<reference evidence="2 3" key="1">
    <citation type="submission" date="2024-02" db="EMBL/GenBank/DDBJ databases">
        <title>A draft genome for the cacao thread blight pathogen Marasmius crinis-equi.</title>
        <authorList>
            <person name="Cohen S.P."/>
            <person name="Baruah I.K."/>
            <person name="Amoako-Attah I."/>
            <person name="Bukari Y."/>
            <person name="Meinhardt L.W."/>
            <person name="Bailey B.A."/>
        </authorList>
    </citation>
    <scope>NUCLEOTIDE SEQUENCE [LARGE SCALE GENOMIC DNA]</scope>
    <source>
        <strain evidence="2 3">GH-76</strain>
    </source>
</reference>
<evidence type="ECO:0000313" key="3">
    <source>
        <dbReference type="Proteomes" id="UP001465976"/>
    </source>
</evidence>
<keyword evidence="3" id="KW-1185">Reference proteome</keyword>
<organism evidence="2 3">
    <name type="scientific">Marasmius crinis-equi</name>
    <dbReference type="NCBI Taxonomy" id="585013"/>
    <lineage>
        <taxon>Eukaryota</taxon>
        <taxon>Fungi</taxon>
        <taxon>Dikarya</taxon>
        <taxon>Basidiomycota</taxon>
        <taxon>Agaricomycotina</taxon>
        <taxon>Agaricomycetes</taxon>
        <taxon>Agaricomycetidae</taxon>
        <taxon>Agaricales</taxon>
        <taxon>Marasmiineae</taxon>
        <taxon>Marasmiaceae</taxon>
        <taxon>Marasmius</taxon>
    </lineage>
</organism>
<evidence type="ECO:0000313" key="2">
    <source>
        <dbReference type="EMBL" id="KAL0580393.1"/>
    </source>
</evidence>
<evidence type="ECO:0000256" key="1">
    <source>
        <dbReference type="SAM" id="Coils"/>
    </source>
</evidence>
<feature type="coiled-coil region" evidence="1">
    <location>
        <begin position="190"/>
        <end position="220"/>
    </location>
</feature>
<comment type="caution">
    <text evidence="2">The sequence shown here is derived from an EMBL/GenBank/DDBJ whole genome shotgun (WGS) entry which is preliminary data.</text>
</comment>
<name>A0ABR3FYL3_9AGAR</name>
<dbReference type="Proteomes" id="UP001465976">
    <property type="component" value="Unassembled WGS sequence"/>
</dbReference>
<gene>
    <name evidence="2" type="ORF">V5O48_001638</name>
</gene>
<sequence>MRCPSETAPVTKTHQAYPLVLPVFSPGVKPEGDDIPCISIPALPEYRTTAQAQEPVQPMYDIREVALSPAIDNAFEPRRASKQQATPGSKRTSIVHPYARLFGKKEDGKRRKIWNHVLEKHIFSPYELSTLGAPHRRTIYLASLEAHIDKLHEQLLSFGSWPVAFDDLEPFKGLNSKTAKSMVAGRQYEASLARLKILELQRANENLEKELLQLQHSDARGSFRNGVY</sequence>
<keyword evidence="1" id="KW-0175">Coiled coil</keyword>
<dbReference type="EMBL" id="JBAHYK010000032">
    <property type="protein sequence ID" value="KAL0580393.1"/>
    <property type="molecule type" value="Genomic_DNA"/>
</dbReference>
<accession>A0ABR3FYL3</accession>
<proteinExistence type="predicted"/>